<comment type="subcellular location">
    <subcellularLocation>
        <location evidence="1">Cell membrane</location>
        <topology evidence="1">Multi-pass membrane protein</topology>
    </subcellularLocation>
</comment>
<dbReference type="eggNOG" id="COG4943">
    <property type="taxonomic scope" value="Bacteria"/>
</dbReference>
<dbReference type="Proteomes" id="UP000036196">
    <property type="component" value="Unassembled WGS sequence"/>
</dbReference>
<keyword evidence="5 10" id="KW-0812">Transmembrane</keyword>
<evidence type="ECO:0000256" key="6">
    <source>
        <dbReference type="ARBA" id="ARBA00022801"/>
    </source>
</evidence>
<protein>
    <recommendedName>
        <fullName evidence="2">cyclic-guanylate-specific phosphodiesterase</fullName>
        <ecNumber evidence="2">3.1.4.52</ecNumber>
    </recommendedName>
</protein>
<dbReference type="PANTHER" id="PTHR33121">
    <property type="entry name" value="CYCLIC DI-GMP PHOSPHODIESTERASE PDEF"/>
    <property type="match status" value="1"/>
</dbReference>
<keyword evidence="6" id="KW-0378">Hydrolase</keyword>
<dbReference type="PANTHER" id="PTHR33121:SF60">
    <property type="entry name" value="CYCLIC DI-GMP PHOSPHODIESTERASE PDEC-RELATED"/>
    <property type="match status" value="1"/>
</dbReference>
<evidence type="ECO:0000256" key="8">
    <source>
        <dbReference type="ARBA" id="ARBA00023136"/>
    </source>
</evidence>
<evidence type="ECO:0000259" key="11">
    <source>
        <dbReference type="PROSITE" id="PS50883"/>
    </source>
</evidence>
<evidence type="ECO:0000256" key="9">
    <source>
        <dbReference type="ARBA" id="ARBA00034290"/>
    </source>
</evidence>
<accession>A0A089PKU0</accession>
<dbReference type="SMART" id="SM00052">
    <property type="entry name" value="EAL"/>
    <property type="match status" value="1"/>
</dbReference>
<dbReference type="Proteomes" id="UP001236270">
    <property type="component" value="Unassembled WGS sequence"/>
</dbReference>
<feature type="transmembrane region" description="Helical" evidence="10">
    <location>
        <begin position="12"/>
        <end position="30"/>
    </location>
</feature>
<reference evidence="13 15" key="1">
    <citation type="submission" date="2015-05" db="EMBL/GenBank/DDBJ databases">
        <title>Genome sequences of Pluralibacter gergoviae.</title>
        <authorList>
            <person name="Greninger A.L."/>
            <person name="Miller S."/>
        </authorList>
    </citation>
    <scope>NUCLEOTIDE SEQUENCE [LARGE SCALE GENOMIC DNA]</scope>
    <source>
        <strain evidence="13 15">JS81F13</strain>
    </source>
</reference>
<keyword evidence="7 10" id="KW-1133">Transmembrane helix</keyword>
<evidence type="ECO:0000256" key="4">
    <source>
        <dbReference type="ARBA" id="ARBA00022636"/>
    </source>
</evidence>
<evidence type="ECO:0000313" key="14">
    <source>
        <dbReference type="EMBL" id="MDQ2311086.1"/>
    </source>
</evidence>
<feature type="domain" description="EAL" evidence="11">
    <location>
        <begin position="268"/>
        <end position="521"/>
    </location>
</feature>
<gene>
    <name evidence="13" type="ORF">ABW06_08230</name>
    <name evidence="12" type="ORF">QEG54_002908</name>
    <name evidence="14" type="ORF">RBJ30_18555</name>
</gene>
<keyword evidence="8 10" id="KW-0472">Membrane</keyword>
<evidence type="ECO:0000256" key="2">
    <source>
        <dbReference type="ARBA" id="ARBA00012282"/>
    </source>
</evidence>
<dbReference type="Pfam" id="PF00563">
    <property type="entry name" value="EAL"/>
    <property type="match status" value="1"/>
</dbReference>
<evidence type="ECO:0000313" key="15">
    <source>
        <dbReference type="Proteomes" id="UP000036196"/>
    </source>
</evidence>
<dbReference type="CDD" id="cd01948">
    <property type="entry name" value="EAL"/>
    <property type="match status" value="1"/>
</dbReference>
<dbReference type="InterPro" id="IPR024744">
    <property type="entry name" value="CSS-motif_dom"/>
</dbReference>
<dbReference type="EC" id="3.1.4.52" evidence="2"/>
<dbReference type="Pfam" id="PF12792">
    <property type="entry name" value="CSS-motif"/>
    <property type="match status" value="1"/>
</dbReference>
<comment type="catalytic activity">
    <reaction evidence="9">
        <text>3',3'-c-di-GMP + H2O = 5'-phosphoguanylyl(3'-&gt;5')guanosine + H(+)</text>
        <dbReference type="Rhea" id="RHEA:24902"/>
        <dbReference type="ChEBI" id="CHEBI:15377"/>
        <dbReference type="ChEBI" id="CHEBI:15378"/>
        <dbReference type="ChEBI" id="CHEBI:58754"/>
        <dbReference type="ChEBI" id="CHEBI:58805"/>
        <dbReference type="EC" id="3.1.4.52"/>
    </reaction>
</comment>
<evidence type="ECO:0000256" key="1">
    <source>
        <dbReference type="ARBA" id="ARBA00004651"/>
    </source>
</evidence>
<dbReference type="GO" id="GO:0005886">
    <property type="term" value="C:plasma membrane"/>
    <property type="evidence" value="ECO:0007669"/>
    <property type="project" value="UniProtKB-SubCell"/>
</dbReference>
<dbReference type="AlphaFoldDB" id="A0A089PKU0"/>
<dbReference type="SUPFAM" id="SSF141868">
    <property type="entry name" value="EAL domain-like"/>
    <property type="match status" value="1"/>
</dbReference>
<dbReference type="PROSITE" id="PS50883">
    <property type="entry name" value="EAL"/>
    <property type="match status" value="1"/>
</dbReference>
<dbReference type="InterPro" id="IPR050706">
    <property type="entry name" value="Cyclic-di-GMP_PDE-like"/>
</dbReference>
<evidence type="ECO:0000256" key="7">
    <source>
        <dbReference type="ARBA" id="ARBA00022989"/>
    </source>
</evidence>
<evidence type="ECO:0000256" key="5">
    <source>
        <dbReference type="ARBA" id="ARBA00022692"/>
    </source>
</evidence>
<evidence type="ECO:0000256" key="3">
    <source>
        <dbReference type="ARBA" id="ARBA00022475"/>
    </source>
</evidence>
<dbReference type="EMBL" id="LDZF01000006">
    <property type="protein sequence ID" value="KMK14825.1"/>
    <property type="molecule type" value="Genomic_DNA"/>
</dbReference>
<keyword evidence="3" id="KW-1003">Cell membrane</keyword>
<proteinExistence type="predicted"/>
<keyword evidence="4" id="KW-0973">c-di-GMP</keyword>
<dbReference type="Gene3D" id="3.20.20.450">
    <property type="entry name" value="EAL domain"/>
    <property type="match status" value="1"/>
</dbReference>
<keyword evidence="15" id="KW-1185">Reference proteome</keyword>
<dbReference type="KEGG" id="pge:LG71_05810"/>
<dbReference type="RefSeq" id="WP_043086359.1">
    <property type="nucleotide sequence ID" value="NZ_CBCSIS010000011.1"/>
</dbReference>
<evidence type="ECO:0000313" key="12">
    <source>
        <dbReference type="EMBL" id="EML1472164.1"/>
    </source>
</evidence>
<reference evidence="14" key="2">
    <citation type="submission" date="2023-08" db="EMBL/GenBank/DDBJ databases">
        <title>WGS of pathogenic bacterial species, Los Angeles County Public Health Laboratories.</title>
        <authorList>
            <person name="Garrigues J.M."/>
            <person name="Green N.M."/>
        </authorList>
    </citation>
    <scope>NUCLEOTIDE SEQUENCE</scope>
    <source>
        <strain evidence="14">LACPHL-BACT-2023-00068</strain>
    </source>
</reference>
<dbReference type="GO" id="GO:0071111">
    <property type="term" value="F:cyclic-guanylate-specific phosphodiesterase activity"/>
    <property type="evidence" value="ECO:0007669"/>
    <property type="project" value="UniProtKB-EC"/>
</dbReference>
<dbReference type="EMBL" id="ABLOKC030000014">
    <property type="protein sequence ID" value="EML1472164.1"/>
    <property type="molecule type" value="Genomic_DNA"/>
</dbReference>
<dbReference type="EMBL" id="JAVDNV010000014">
    <property type="protein sequence ID" value="MDQ2311086.1"/>
    <property type="molecule type" value="Genomic_DNA"/>
</dbReference>
<comment type="caution">
    <text evidence="13">The sequence shown here is derived from an EMBL/GenBank/DDBJ whole genome shotgun (WGS) entry which is preliminary data.</text>
</comment>
<evidence type="ECO:0000313" key="13">
    <source>
        <dbReference type="EMBL" id="KMK14825.1"/>
    </source>
</evidence>
<dbReference type="InterPro" id="IPR001633">
    <property type="entry name" value="EAL_dom"/>
</dbReference>
<reference evidence="12" key="3">
    <citation type="submission" date="2024-02" db="EMBL/GenBank/DDBJ databases">
        <authorList>
            <consortium name="Clinical and Environmental Microbiology Branch: Whole genome sequencing antimicrobial resistance pathogens in the healthcare setting"/>
        </authorList>
    </citation>
    <scope>NUCLEOTIDE SEQUENCE</scope>
    <source>
        <strain evidence="12">2021DK-00143</strain>
    </source>
</reference>
<dbReference type="STRING" id="61647.LG71_05810"/>
<dbReference type="GeneID" id="61382928"/>
<name>A0A089PKU0_PLUGE</name>
<dbReference type="PATRIC" id="fig|61647.14.peg.994"/>
<evidence type="ECO:0000256" key="10">
    <source>
        <dbReference type="SAM" id="Phobius"/>
    </source>
</evidence>
<sequence>MTVIAQRKALRSVGILLVAILPVLLAFWLAQQRAESDTHGQHRIMGRLIINKAERVINQVMLAFQDASTYRGAICTSQHQQRLLDIAHGRLYVKDLIYADGNRFLCSTTQTRRQPWIMSSPDYFRPPDISIYYYRDTPLYPGYRMIYMQKGHYVAILDPLSFSQLETDDNTLVFGMYDTKADEFFSASENADLTTLQSLVHDSKTAFTHNDRFYTIVRSAQRPIAVILSSPSERYFQNLRHQLALTLPPGMIISILILWLWSRIRQRLDSPERQLQRAITRHQLELHYQPIIDLKTRQCAGVEALLRWPGAQGPIMSPTEFIPLAENEGLIAQITDYVIQDVFSDLGTFLHRNPRVYVSINLAASDFLSSRLLAVLKEKTRQYRIDPQQIKIEVTERAFLDVPKAAPIIQAFRTAGYEVAIDDFGTGYSNLYNLYSLNVDILKIDKSFVDSLMDGSSSSHLIVEHIIEMAQSLRLKIIAEGVEKEEQVRWLCKRGVHFCQGWYFARAMPPQAFIEWQQKSAAPIVTGTAQAEI</sequence>
<organism evidence="13 15">
    <name type="scientific">Pluralibacter gergoviae</name>
    <name type="common">Enterobacter gergoviae</name>
    <dbReference type="NCBI Taxonomy" id="61647"/>
    <lineage>
        <taxon>Bacteria</taxon>
        <taxon>Pseudomonadati</taxon>
        <taxon>Pseudomonadota</taxon>
        <taxon>Gammaproteobacteria</taxon>
        <taxon>Enterobacterales</taxon>
        <taxon>Enterobacteriaceae</taxon>
        <taxon>Pluralibacter</taxon>
    </lineage>
</organism>
<dbReference type="InterPro" id="IPR035919">
    <property type="entry name" value="EAL_sf"/>
</dbReference>
<dbReference type="OrthoDB" id="9812358at2"/>